<dbReference type="AlphaFoldDB" id="R0HMG2"/>
<dbReference type="Proteomes" id="UP000029121">
    <property type="component" value="Unassembled WGS sequence"/>
</dbReference>
<dbReference type="SUPFAM" id="SSF49599">
    <property type="entry name" value="TRAF domain-like"/>
    <property type="match status" value="1"/>
</dbReference>
<gene>
    <name evidence="4" type="ORF">CARUB_v10018410mg</name>
</gene>
<dbReference type="SMART" id="SM00061">
    <property type="entry name" value="MATH"/>
    <property type="match status" value="1"/>
</dbReference>
<feature type="coiled-coil region" evidence="2">
    <location>
        <begin position="256"/>
        <end position="300"/>
    </location>
</feature>
<name>R0HMG2_9BRAS</name>
<dbReference type="PROSITE" id="PS50144">
    <property type="entry name" value="MATH"/>
    <property type="match status" value="1"/>
</dbReference>
<sequence>MGREADNKFTWVIKNFSSLQSERVFSDIFVIGSCKWRLMAYPKGVRDNRCFSLFLVVADIKTLPFGWKRHTKFRLNVVNQLSEHLSKLKSTQMWFDMKSPGWGFSEMLPLDEIKAENGGFLVNEEVKIVVEVDVVEALGKLEESEETNQPPKKVKLEACVESKDLLKETSLVKEESIDVNGFHAPSQMEFVCRVFERYPEIATVFQAKNQHLRTACMHVLFSIIQTLCKSVEELSNDDLVEGDNALQYLKFSGFKVDWLEKKLEETKEKKKEEQIVEARMQELEEELKIFQQKCSDAKALLEKEKTKLLATMASPLTLDELLL</sequence>
<dbReference type="EMBL" id="KB870809">
    <property type="protein sequence ID" value="EOA25103.1"/>
    <property type="molecule type" value="Genomic_DNA"/>
</dbReference>
<reference evidence="5" key="1">
    <citation type="journal article" date="2013" name="Nat. Genet.">
        <title>The Capsella rubella genome and the genomic consequences of rapid mating system evolution.</title>
        <authorList>
            <person name="Slotte T."/>
            <person name="Hazzouri K.M."/>
            <person name="Agren J.A."/>
            <person name="Koenig D."/>
            <person name="Maumus F."/>
            <person name="Guo Y.L."/>
            <person name="Steige K."/>
            <person name="Platts A.E."/>
            <person name="Escobar J.S."/>
            <person name="Newman L.K."/>
            <person name="Wang W."/>
            <person name="Mandakova T."/>
            <person name="Vello E."/>
            <person name="Smith L.M."/>
            <person name="Henz S.R."/>
            <person name="Steffen J."/>
            <person name="Takuno S."/>
            <person name="Brandvain Y."/>
            <person name="Coop G."/>
            <person name="Andolfatto P."/>
            <person name="Hu T.T."/>
            <person name="Blanchette M."/>
            <person name="Clark R.M."/>
            <person name="Quesneville H."/>
            <person name="Nordborg M."/>
            <person name="Gaut B.S."/>
            <person name="Lysak M.A."/>
            <person name="Jenkins J."/>
            <person name="Grimwood J."/>
            <person name="Chapman J."/>
            <person name="Prochnik S."/>
            <person name="Shu S."/>
            <person name="Rokhsar D."/>
            <person name="Schmutz J."/>
            <person name="Weigel D."/>
            <person name="Wright S.I."/>
        </authorList>
    </citation>
    <scope>NUCLEOTIDE SEQUENCE [LARGE SCALE GENOMIC DNA]</scope>
    <source>
        <strain evidence="5">cv. Monte Gargano</strain>
    </source>
</reference>
<dbReference type="Gene3D" id="2.60.210.10">
    <property type="entry name" value="Apoptosis, Tumor Necrosis Factor Receptor Associated Protein 2, Chain A"/>
    <property type="match status" value="1"/>
</dbReference>
<keyword evidence="5" id="KW-1185">Reference proteome</keyword>
<dbReference type="InterPro" id="IPR002083">
    <property type="entry name" value="MATH/TRAF_dom"/>
</dbReference>
<evidence type="ECO:0000256" key="1">
    <source>
        <dbReference type="ARBA" id="ARBA00023054"/>
    </source>
</evidence>
<keyword evidence="1 2" id="KW-0175">Coiled coil</keyword>
<protein>
    <recommendedName>
        <fullName evidence="3">MATH domain-containing protein</fullName>
    </recommendedName>
</protein>
<dbReference type="InterPro" id="IPR008974">
    <property type="entry name" value="TRAF-like"/>
</dbReference>
<accession>R0HMG2</accession>
<feature type="domain" description="MATH" evidence="3">
    <location>
        <begin position="6"/>
        <end position="132"/>
    </location>
</feature>
<dbReference type="eggNOG" id="KOG1987">
    <property type="taxonomic scope" value="Eukaryota"/>
</dbReference>
<evidence type="ECO:0000259" key="3">
    <source>
        <dbReference type="PROSITE" id="PS50144"/>
    </source>
</evidence>
<dbReference type="PANTHER" id="PTHR46236">
    <property type="entry name" value="TRAF-LIKE SUPERFAMILY PROTEIN"/>
    <property type="match status" value="1"/>
</dbReference>
<proteinExistence type="predicted"/>
<dbReference type="PANTHER" id="PTHR46236:SF11">
    <property type="entry name" value="TRAF-LIKE SUPERFAMILY PROTEIN"/>
    <property type="match status" value="1"/>
</dbReference>
<organism evidence="4 5">
    <name type="scientific">Capsella rubella</name>
    <dbReference type="NCBI Taxonomy" id="81985"/>
    <lineage>
        <taxon>Eukaryota</taxon>
        <taxon>Viridiplantae</taxon>
        <taxon>Streptophyta</taxon>
        <taxon>Embryophyta</taxon>
        <taxon>Tracheophyta</taxon>
        <taxon>Spermatophyta</taxon>
        <taxon>Magnoliopsida</taxon>
        <taxon>eudicotyledons</taxon>
        <taxon>Gunneridae</taxon>
        <taxon>Pentapetalae</taxon>
        <taxon>rosids</taxon>
        <taxon>malvids</taxon>
        <taxon>Brassicales</taxon>
        <taxon>Brassicaceae</taxon>
        <taxon>Camelineae</taxon>
        <taxon>Capsella</taxon>
    </lineage>
</organism>
<dbReference type="OrthoDB" id="289038at2759"/>
<evidence type="ECO:0000313" key="5">
    <source>
        <dbReference type="Proteomes" id="UP000029121"/>
    </source>
</evidence>
<evidence type="ECO:0000313" key="4">
    <source>
        <dbReference type="EMBL" id="EOA25103.1"/>
    </source>
</evidence>
<dbReference type="CDD" id="cd00121">
    <property type="entry name" value="MATH"/>
    <property type="match status" value="1"/>
</dbReference>
<dbReference type="Pfam" id="PF22486">
    <property type="entry name" value="MATH_2"/>
    <property type="match status" value="1"/>
</dbReference>
<dbReference type="KEGG" id="crb:17885066"/>
<dbReference type="InterPro" id="IPR050804">
    <property type="entry name" value="MCC"/>
</dbReference>
<evidence type="ECO:0000256" key="2">
    <source>
        <dbReference type="SAM" id="Coils"/>
    </source>
</evidence>